<name>A0A8J6J6N0_9FIRM</name>
<evidence type="ECO:0000313" key="3">
    <source>
        <dbReference type="Proteomes" id="UP000602260"/>
    </source>
</evidence>
<feature type="compositionally biased region" description="Basic and acidic residues" evidence="1">
    <location>
        <begin position="135"/>
        <end position="148"/>
    </location>
</feature>
<feature type="compositionally biased region" description="Basic and acidic residues" evidence="1">
    <location>
        <begin position="202"/>
        <end position="223"/>
    </location>
</feature>
<gene>
    <name evidence="2" type="ORF">H8S55_11075</name>
</gene>
<dbReference type="Proteomes" id="UP000602260">
    <property type="component" value="Unassembled WGS sequence"/>
</dbReference>
<proteinExistence type="predicted"/>
<evidence type="ECO:0000256" key="1">
    <source>
        <dbReference type="SAM" id="MobiDB-lite"/>
    </source>
</evidence>
<feature type="region of interest" description="Disordered" evidence="1">
    <location>
        <begin position="127"/>
        <end position="248"/>
    </location>
</feature>
<feature type="compositionally biased region" description="Polar residues" evidence="1">
    <location>
        <begin position="224"/>
        <end position="235"/>
    </location>
</feature>
<dbReference type="EMBL" id="JACOPN010000008">
    <property type="protein sequence ID" value="MBC5717852.1"/>
    <property type="molecule type" value="Genomic_DNA"/>
</dbReference>
<evidence type="ECO:0000313" key="2">
    <source>
        <dbReference type="EMBL" id="MBC5717852.1"/>
    </source>
</evidence>
<dbReference type="Pfam" id="PF12687">
    <property type="entry name" value="DUF3801"/>
    <property type="match status" value="1"/>
</dbReference>
<organism evidence="2 3">
    <name type="scientific">Flintibacter faecis</name>
    <dbReference type="NCBI Taxonomy" id="2763047"/>
    <lineage>
        <taxon>Bacteria</taxon>
        <taxon>Bacillati</taxon>
        <taxon>Bacillota</taxon>
        <taxon>Clostridia</taxon>
        <taxon>Eubacteriales</taxon>
        <taxon>Flintibacter</taxon>
    </lineage>
</organism>
<sequence length="248" mass="27621">MNIGGGEAADQLVRMMLSGSEVAVRLSGSALKNVLALSMALAKNHKTISGKVNLAKMLRETRDVRKFTMSPEQYQEFRKRAGKQKLLFSAIRDTDGHGKVVDVIMPVTEIDRANLIFGRIQYLGRPEQVQQEQQEPQREAPSKDRETRTAQGAPQVEQDHHPQTKAPVTPPVDQRQEVPSKKGSRSGHDSPATAPSSTSSKGESRTMSEERPSVLELLERYKTQLDQQQKSAPTRTKNRQKSKNGKVK</sequence>
<feature type="compositionally biased region" description="Low complexity" evidence="1">
    <location>
        <begin position="190"/>
        <end position="200"/>
    </location>
</feature>
<feature type="compositionally biased region" description="Basic residues" evidence="1">
    <location>
        <begin position="236"/>
        <end position="248"/>
    </location>
</feature>
<dbReference type="InterPro" id="IPR024234">
    <property type="entry name" value="DUF3801"/>
</dbReference>
<dbReference type="RefSeq" id="WP_186879023.1">
    <property type="nucleotide sequence ID" value="NZ_JACOPN010000008.1"/>
</dbReference>
<dbReference type="AlphaFoldDB" id="A0A8J6J6N0"/>
<protein>
    <submittedName>
        <fullName evidence="2">DUF3801 domain-containing protein</fullName>
    </submittedName>
</protein>
<keyword evidence="3" id="KW-1185">Reference proteome</keyword>
<comment type="caution">
    <text evidence="2">The sequence shown here is derived from an EMBL/GenBank/DDBJ whole genome shotgun (WGS) entry which is preliminary data.</text>
</comment>
<accession>A0A8J6J6N0</accession>
<reference evidence="2" key="1">
    <citation type="submission" date="2020-08" db="EMBL/GenBank/DDBJ databases">
        <title>Genome public.</title>
        <authorList>
            <person name="Liu C."/>
            <person name="Sun Q."/>
        </authorList>
    </citation>
    <scope>NUCLEOTIDE SEQUENCE</scope>
    <source>
        <strain evidence="2">BX5</strain>
    </source>
</reference>